<dbReference type="Proteomes" id="UP001352852">
    <property type="component" value="Unassembled WGS sequence"/>
</dbReference>
<evidence type="ECO:0000313" key="1">
    <source>
        <dbReference type="EMBL" id="MED6264341.1"/>
    </source>
</evidence>
<evidence type="ECO:0000313" key="2">
    <source>
        <dbReference type="Proteomes" id="UP001352852"/>
    </source>
</evidence>
<proteinExistence type="predicted"/>
<comment type="caution">
    <text evidence="1">The sequence shown here is derived from an EMBL/GenBank/DDBJ whole genome shotgun (WGS) entry which is preliminary data.</text>
</comment>
<gene>
    <name evidence="1" type="ORF">CHARACLAT_013855</name>
</gene>
<sequence length="106" mass="12349">MKTKEHMDEEVKKFNYKDYKTNAKLCCKCTKTWLSTLLEELQRSTAQVGEYVQRIAKNMHSGNLVFIEEWQNNVIFSLPQPTQVTQQTCGRTFSGQTMFMQNNICG</sequence>
<dbReference type="EMBL" id="JAHUTJ010001012">
    <property type="protein sequence ID" value="MED6264341.1"/>
    <property type="molecule type" value="Genomic_DNA"/>
</dbReference>
<accession>A0ABU7CNH4</accession>
<reference evidence="1 2" key="1">
    <citation type="submission" date="2021-06" db="EMBL/GenBank/DDBJ databases">
        <authorList>
            <person name="Palmer J.M."/>
        </authorList>
    </citation>
    <scope>NUCLEOTIDE SEQUENCE [LARGE SCALE GENOMIC DNA]</scope>
    <source>
        <strain evidence="1 2">CL_MEX2019</strain>
        <tissue evidence="1">Muscle</tissue>
    </source>
</reference>
<keyword evidence="2" id="KW-1185">Reference proteome</keyword>
<name>A0ABU7CNH4_9TELE</name>
<protein>
    <submittedName>
        <fullName evidence="1">Uncharacterized protein</fullName>
    </submittedName>
</protein>
<organism evidence="1 2">
    <name type="scientific">Characodon lateralis</name>
    <dbReference type="NCBI Taxonomy" id="208331"/>
    <lineage>
        <taxon>Eukaryota</taxon>
        <taxon>Metazoa</taxon>
        <taxon>Chordata</taxon>
        <taxon>Craniata</taxon>
        <taxon>Vertebrata</taxon>
        <taxon>Euteleostomi</taxon>
        <taxon>Actinopterygii</taxon>
        <taxon>Neopterygii</taxon>
        <taxon>Teleostei</taxon>
        <taxon>Neoteleostei</taxon>
        <taxon>Acanthomorphata</taxon>
        <taxon>Ovalentaria</taxon>
        <taxon>Atherinomorphae</taxon>
        <taxon>Cyprinodontiformes</taxon>
        <taxon>Goodeidae</taxon>
        <taxon>Characodon</taxon>
    </lineage>
</organism>